<protein>
    <submittedName>
        <fullName evidence="2">Endonuclease</fullName>
    </submittedName>
</protein>
<dbReference type="Proteomes" id="UP000290172">
    <property type="component" value="Unassembled WGS sequence"/>
</dbReference>
<evidence type="ECO:0000313" key="2">
    <source>
        <dbReference type="EMBL" id="RXJ69264.1"/>
    </source>
</evidence>
<name>A0A4Q0YHP2_9BACT</name>
<evidence type="ECO:0000313" key="3">
    <source>
        <dbReference type="Proteomes" id="UP000290172"/>
    </source>
</evidence>
<sequence length="514" mass="61074">MIKALFLLSLLLVQLYSKNITICSYNVENLFDLENDKSEYKEYKPNEKSKWNKKTFDIKVSNILKVLNDMNCDIVALQEIENEKLIKLLQKKLPKYAYSSFSKFENASVGLGFLSAIKIVENRTIDVKFSDKLFRPILENTFIINNIEFKIFNNHWPSKKSNESYRVKYAKTLFDRVKELPRDYDYILLGDFNSNYNEFETIKYDEKLNSTNGITGINQVLNTTLDKKYITYDDILRRDKRVHYNLWLDLEYKDRFSTIFRNNYNTPDNIIVSPALFDNKKMSYIKNSFKIFKPNYLFKNKNIFRWQIKNEIHKGEGFSDHLPIMATFTTDKIKNSIKKDENENKISTLYKKIKLIEPLVIKDAIVIYKSSNNAIIKQKNDRAIFLYNNAKELKEGFSYDIKVLQIKEYFGLKEISSFEIINKKRKEKDYKTMYVDANIDFEDTKYQNEIIQNIKGVYKKRDLFFDNKKVRLYFKDKELEPKDGTNIIIKRAQIGYYKNSVQLVINNKSDIDVN</sequence>
<evidence type="ECO:0000259" key="1">
    <source>
        <dbReference type="Pfam" id="PF19580"/>
    </source>
</evidence>
<feature type="domain" description="Endonuclease/exonuclease/phosphatase" evidence="1">
    <location>
        <begin position="21"/>
        <end position="327"/>
    </location>
</feature>
<keyword evidence="2" id="KW-0255">Endonuclease</keyword>
<dbReference type="InterPro" id="IPR036691">
    <property type="entry name" value="Endo/exonu/phosph_ase_sf"/>
</dbReference>
<reference evidence="2 3" key="1">
    <citation type="submission" date="2017-10" db="EMBL/GenBank/DDBJ databases">
        <title>Genomics of the genus Arcobacter.</title>
        <authorList>
            <person name="Perez-Cataluna A."/>
            <person name="Figueras M.J."/>
        </authorList>
    </citation>
    <scope>NUCLEOTIDE SEQUENCE [LARGE SCALE GENOMIC DNA]</scope>
    <source>
        <strain evidence="2 3">CECT 8993</strain>
    </source>
</reference>
<dbReference type="EMBL" id="PDKJ01000003">
    <property type="protein sequence ID" value="RXJ69264.1"/>
    <property type="molecule type" value="Genomic_DNA"/>
</dbReference>
<keyword evidence="2" id="KW-0540">Nuclease</keyword>
<dbReference type="SUPFAM" id="SSF56219">
    <property type="entry name" value="DNase I-like"/>
    <property type="match status" value="1"/>
</dbReference>
<keyword evidence="2" id="KW-0378">Hydrolase</keyword>
<dbReference type="RefSeq" id="WP_128979487.1">
    <property type="nucleotide sequence ID" value="NZ_PDKJ01000003.1"/>
</dbReference>
<dbReference type="Pfam" id="PF19580">
    <property type="entry name" value="Exo_endo_phos_3"/>
    <property type="match status" value="1"/>
</dbReference>
<accession>A0A4Q0YHP2</accession>
<dbReference type="Gene3D" id="3.60.10.10">
    <property type="entry name" value="Endonuclease/exonuclease/phosphatase"/>
    <property type="match status" value="1"/>
</dbReference>
<dbReference type="AlphaFoldDB" id="A0A4Q0YHP2"/>
<dbReference type="PANTHER" id="PTHR42834:SF1">
    <property type="entry name" value="ENDONUCLEASE_EXONUCLEASE_PHOSPHATASE FAMILY PROTEIN (AFU_ORTHOLOGUE AFUA_3G09210)"/>
    <property type="match status" value="1"/>
</dbReference>
<organism evidence="2 3">
    <name type="scientific">Halarcobacter ebronensis</name>
    <dbReference type="NCBI Taxonomy" id="1462615"/>
    <lineage>
        <taxon>Bacteria</taxon>
        <taxon>Pseudomonadati</taxon>
        <taxon>Campylobacterota</taxon>
        <taxon>Epsilonproteobacteria</taxon>
        <taxon>Campylobacterales</taxon>
        <taxon>Arcobacteraceae</taxon>
        <taxon>Halarcobacter</taxon>
    </lineage>
</organism>
<gene>
    <name evidence="2" type="ORF">CRV08_04440</name>
</gene>
<dbReference type="PANTHER" id="PTHR42834">
    <property type="entry name" value="ENDONUCLEASE/EXONUCLEASE/PHOSPHATASE FAMILY PROTEIN (AFU_ORTHOLOGUE AFUA_3G09210)"/>
    <property type="match status" value="1"/>
</dbReference>
<dbReference type="InterPro" id="IPR005135">
    <property type="entry name" value="Endo/exonuclease/phosphatase"/>
</dbReference>
<proteinExistence type="predicted"/>
<comment type="caution">
    <text evidence="2">The sequence shown here is derived from an EMBL/GenBank/DDBJ whole genome shotgun (WGS) entry which is preliminary data.</text>
</comment>
<dbReference type="GO" id="GO:0004519">
    <property type="term" value="F:endonuclease activity"/>
    <property type="evidence" value="ECO:0007669"/>
    <property type="project" value="UniProtKB-KW"/>
</dbReference>